<dbReference type="PANTHER" id="PTHR43364:SF4">
    <property type="entry name" value="NAD(P)-LINKED OXIDOREDUCTASE SUPERFAMILY PROTEIN"/>
    <property type="match status" value="1"/>
</dbReference>
<reference evidence="4 5" key="1">
    <citation type="journal article" date="2017" name="Nat. Ecol. Evol.">
        <title>Scallop genome provides insights into evolution of bilaterian karyotype and development.</title>
        <authorList>
            <person name="Wang S."/>
            <person name="Zhang J."/>
            <person name="Jiao W."/>
            <person name="Li J."/>
            <person name="Xun X."/>
            <person name="Sun Y."/>
            <person name="Guo X."/>
            <person name="Huan P."/>
            <person name="Dong B."/>
            <person name="Zhang L."/>
            <person name="Hu X."/>
            <person name="Sun X."/>
            <person name="Wang J."/>
            <person name="Zhao C."/>
            <person name="Wang Y."/>
            <person name="Wang D."/>
            <person name="Huang X."/>
            <person name="Wang R."/>
            <person name="Lv J."/>
            <person name="Li Y."/>
            <person name="Zhang Z."/>
            <person name="Liu B."/>
            <person name="Lu W."/>
            <person name="Hui Y."/>
            <person name="Liang J."/>
            <person name="Zhou Z."/>
            <person name="Hou R."/>
            <person name="Li X."/>
            <person name="Liu Y."/>
            <person name="Li H."/>
            <person name="Ning X."/>
            <person name="Lin Y."/>
            <person name="Zhao L."/>
            <person name="Xing Q."/>
            <person name="Dou J."/>
            <person name="Li Y."/>
            <person name="Mao J."/>
            <person name="Guo H."/>
            <person name="Dou H."/>
            <person name="Li T."/>
            <person name="Mu C."/>
            <person name="Jiang W."/>
            <person name="Fu Q."/>
            <person name="Fu X."/>
            <person name="Miao Y."/>
            <person name="Liu J."/>
            <person name="Yu Q."/>
            <person name="Li R."/>
            <person name="Liao H."/>
            <person name="Li X."/>
            <person name="Kong Y."/>
            <person name="Jiang Z."/>
            <person name="Chourrout D."/>
            <person name="Li R."/>
            <person name="Bao Z."/>
        </authorList>
    </citation>
    <scope>NUCLEOTIDE SEQUENCE [LARGE SCALE GENOMIC DNA]</scope>
    <source>
        <strain evidence="4 5">PY_sf001</strain>
    </source>
</reference>
<dbReference type="InterPro" id="IPR020471">
    <property type="entry name" value="AKR"/>
</dbReference>
<evidence type="ECO:0000313" key="4">
    <source>
        <dbReference type="EMBL" id="OWF38197.1"/>
    </source>
</evidence>
<proteinExistence type="inferred from homology"/>
<dbReference type="AlphaFoldDB" id="A0A210PNZ8"/>
<name>A0A210PNZ8_MIZYE</name>
<dbReference type="PRINTS" id="PR00069">
    <property type="entry name" value="ALDKETRDTASE"/>
</dbReference>
<feature type="domain" description="NADP-dependent oxidoreductase" evidence="3">
    <location>
        <begin position="18"/>
        <end position="315"/>
    </location>
</feature>
<dbReference type="Gene3D" id="3.20.20.100">
    <property type="entry name" value="NADP-dependent oxidoreductase domain"/>
    <property type="match status" value="1"/>
</dbReference>
<dbReference type="Pfam" id="PF00248">
    <property type="entry name" value="Aldo_ket_red"/>
    <property type="match status" value="1"/>
</dbReference>
<dbReference type="STRING" id="6573.A0A210PNZ8"/>
<dbReference type="CDD" id="cd19085">
    <property type="entry name" value="AKR_AKR11B3"/>
    <property type="match status" value="1"/>
</dbReference>
<dbReference type="GO" id="GO:0016491">
    <property type="term" value="F:oxidoreductase activity"/>
    <property type="evidence" value="ECO:0007669"/>
    <property type="project" value="UniProtKB-KW"/>
</dbReference>
<dbReference type="InterPro" id="IPR050523">
    <property type="entry name" value="AKR_Detox_Biosynth"/>
</dbReference>
<evidence type="ECO:0000313" key="5">
    <source>
        <dbReference type="Proteomes" id="UP000242188"/>
    </source>
</evidence>
<dbReference type="PANTHER" id="PTHR43364">
    <property type="entry name" value="NADH-SPECIFIC METHYLGLYOXAL REDUCTASE-RELATED"/>
    <property type="match status" value="1"/>
</dbReference>
<dbReference type="InterPro" id="IPR036812">
    <property type="entry name" value="NAD(P)_OxRdtase_dom_sf"/>
</dbReference>
<keyword evidence="1" id="KW-0560">Oxidoreductase</keyword>
<dbReference type="Proteomes" id="UP000242188">
    <property type="component" value="Unassembled WGS sequence"/>
</dbReference>
<sequence length="340" mass="37663">MAVPRVKLPGTDIEVSRVCLGCWQFNGNKDTINWDAQTVEQSCAIVDKCLEIGVNFFDTAEGYAGSEEVLGKALKGKRDQAVVATKFGFRDGPSTPPYSPEQIDEAITKSLRKLEMSYVDLLQVHFPSFLCDFDQCIKELDRQIALGRIRSYGVSNFGPKNIKAFSDAGAKMVSNQMGYNLLWRSAEFDVIPECKKRDIGILAYSPLQQGLLSGGFTSAETFPEGRKRGKLFSPESCKSARHGQPGAEKEVFEALPKLQAICKNAGVNMAQASLAWILQQDNCPVVIVGARTPEQMVQNSQVITLPDSVVKEMSDVTDPVKQRIGRVLDQWAHPDRYNYK</sequence>
<dbReference type="OrthoDB" id="48988at2759"/>
<evidence type="ECO:0000259" key="3">
    <source>
        <dbReference type="Pfam" id="PF00248"/>
    </source>
</evidence>
<gene>
    <name evidence="4" type="ORF">KP79_PYT19408</name>
</gene>
<comment type="caution">
    <text evidence="4">The sequence shown here is derived from an EMBL/GenBank/DDBJ whole genome shotgun (WGS) entry which is preliminary data.</text>
</comment>
<dbReference type="EMBL" id="NEDP02005571">
    <property type="protein sequence ID" value="OWF38197.1"/>
    <property type="molecule type" value="Genomic_DNA"/>
</dbReference>
<accession>A0A210PNZ8</accession>
<dbReference type="SUPFAM" id="SSF51430">
    <property type="entry name" value="NAD(P)-linked oxidoreductase"/>
    <property type="match status" value="1"/>
</dbReference>
<dbReference type="InterPro" id="IPR023210">
    <property type="entry name" value="NADP_OxRdtase_dom"/>
</dbReference>
<keyword evidence="5" id="KW-1185">Reference proteome</keyword>
<evidence type="ECO:0000256" key="2">
    <source>
        <dbReference type="ARBA" id="ARBA00038157"/>
    </source>
</evidence>
<comment type="similarity">
    <text evidence="2">Belongs to the aldo/keto reductase family. Aldo/keto reductase 2 subfamily.</text>
</comment>
<organism evidence="4 5">
    <name type="scientific">Mizuhopecten yessoensis</name>
    <name type="common">Japanese scallop</name>
    <name type="synonym">Patinopecten yessoensis</name>
    <dbReference type="NCBI Taxonomy" id="6573"/>
    <lineage>
        <taxon>Eukaryota</taxon>
        <taxon>Metazoa</taxon>
        <taxon>Spiralia</taxon>
        <taxon>Lophotrochozoa</taxon>
        <taxon>Mollusca</taxon>
        <taxon>Bivalvia</taxon>
        <taxon>Autobranchia</taxon>
        <taxon>Pteriomorphia</taxon>
        <taxon>Pectinida</taxon>
        <taxon>Pectinoidea</taxon>
        <taxon>Pectinidae</taxon>
        <taxon>Mizuhopecten</taxon>
    </lineage>
</organism>
<protein>
    <submittedName>
        <fullName evidence="4">Oxidoreductase YajO</fullName>
    </submittedName>
</protein>
<evidence type="ECO:0000256" key="1">
    <source>
        <dbReference type="ARBA" id="ARBA00023002"/>
    </source>
</evidence>